<proteinExistence type="predicted"/>
<reference evidence="1" key="1">
    <citation type="journal article" date="2021" name="Proc. Natl. Acad. Sci. U.S.A.">
        <title>A Catalog of Tens of Thousands of Viruses from Human Metagenomes Reveals Hidden Associations with Chronic Diseases.</title>
        <authorList>
            <person name="Tisza M.J."/>
            <person name="Buck C.B."/>
        </authorList>
    </citation>
    <scope>NUCLEOTIDE SEQUENCE</scope>
    <source>
        <strain evidence="1">CtOZu12</strain>
    </source>
</reference>
<protein>
    <submittedName>
        <fullName evidence="1">Tail protein</fullName>
    </submittedName>
</protein>
<organism evidence="1">
    <name type="scientific">Bacteriophage sp</name>
    <dbReference type="NCBI Taxonomy" id="38018"/>
    <lineage>
        <taxon>Viruses</taxon>
    </lineage>
</organism>
<name>A0A8D9PE99_9VIRU</name>
<accession>A0A8D9PE99</accession>
<dbReference type="EMBL" id="BK029940">
    <property type="protein sequence ID" value="DAD55591.1"/>
    <property type="molecule type" value="Genomic_DNA"/>
</dbReference>
<sequence>MNGLWINTRFSFDVGIEYERQIIWFPKRVYIMGEIDLSRGDANKTVQLQLSDKYAIFEGKTGTLETAYEVKLGSDIIDAVNGVLNFAQGNGYILDYKEPIFDPSFVRMKTQQTIRAE</sequence>
<evidence type="ECO:0000313" key="1">
    <source>
        <dbReference type="EMBL" id="DAD55591.1"/>
    </source>
</evidence>